<sequence length="119" mass="13108">MIDALHHIQLAMPAGGEDDARKFYCGVLLFTETPKPAALQGRGGVWFEAGSVRVHLGVETPFAPAKKAHPGFQVTSLDAAIRHLKAHGVEPRTDTDLPDIRRVYVNDPFGNRIELLELR</sequence>
<protein>
    <submittedName>
        <fullName evidence="2">Catechol 2,3-dioxygenase-like lactoylglutathione lyase family enzyme</fullName>
    </submittedName>
</protein>
<dbReference type="InterPro" id="IPR029068">
    <property type="entry name" value="Glyas_Bleomycin-R_OHBP_Dase"/>
</dbReference>
<keyword evidence="2" id="KW-0560">Oxidoreductase</keyword>
<accession>A0A4V3EVZ1</accession>
<dbReference type="AlphaFoldDB" id="A0A4V3EVZ1"/>
<dbReference type="PROSITE" id="PS51819">
    <property type="entry name" value="VOC"/>
    <property type="match status" value="1"/>
</dbReference>
<dbReference type="Proteomes" id="UP000294563">
    <property type="component" value="Unassembled WGS sequence"/>
</dbReference>
<keyword evidence="2" id="KW-0456">Lyase</keyword>
<dbReference type="SUPFAM" id="SSF54593">
    <property type="entry name" value="Glyoxalase/Bleomycin resistance protein/Dihydroxybiphenyl dioxygenase"/>
    <property type="match status" value="1"/>
</dbReference>
<dbReference type="RefSeq" id="WP_134014002.1">
    <property type="nucleotide sequence ID" value="NZ_SOBH01000002.1"/>
</dbReference>
<dbReference type="Gene3D" id="3.10.180.10">
    <property type="entry name" value="2,3-Dihydroxybiphenyl 1,2-Dioxygenase, domain 1"/>
    <property type="match status" value="1"/>
</dbReference>
<keyword evidence="2" id="KW-0223">Dioxygenase</keyword>
<dbReference type="InterPro" id="IPR004360">
    <property type="entry name" value="Glyas_Fos-R_dOase_dom"/>
</dbReference>
<dbReference type="PANTHER" id="PTHR39175">
    <property type="entry name" value="FAMILY PROTEIN, PUTATIVE (AFU_ORTHOLOGUE AFUA_3G15060)-RELATED"/>
    <property type="match status" value="1"/>
</dbReference>
<dbReference type="GO" id="GO:0051213">
    <property type="term" value="F:dioxygenase activity"/>
    <property type="evidence" value="ECO:0007669"/>
    <property type="project" value="UniProtKB-KW"/>
</dbReference>
<reference evidence="2 3" key="1">
    <citation type="submission" date="2019-03" db="EMBL/GenBank/DDBJ databases">
        <title>Genomic Encyclopedia of Archaeal and Bacterial Type Strains, Phase II (KMG-II): from individual species to whole genera.</title>
        <authorList>
            <person name="Goeker M."/>
        </authorList>
    </citation>
    <scope>NUCLEOTIDE SEQUENCE [LARGE SCALE GENOMIC DNA]</scope>
    <source>
        <strain evidence="2 3">DSM 29467</strain>
    </source>
</reference>
<dbReference type="Pfam" id="PF00903">
    <property type="entry name" value="Glyoxalase"/>
    <property type="match status" value="1"/>
</dbReference>
<name>A0A4V3EVZ1_9RHOB</name>
<dbReference type="GO" id="GO:0016829">
    <property type="term" value="F:lyase activity"/>
    <property type="evidence" value="ECO:0007669"/>
    <property type="project" value="UniProtKB-KW"/>
</dbReference>
<keyword evidence="3" id="KW-1185">Reference proteome</keyword>
<evidence type="ECO:0000313" key="2">
    <source>
        <dbReference type="EMBL" id="TDT74905.1"/>
    </source>
</evidence>
<dbReference type="InterPro" id="IPR037523">
    <property type="entry name" value="VOC_core"/>
</dbReference>
<dbReference type="PANTHER" id="PTHR39175:SF1">
    <property type="entry name" value="FAMILY PROTEIN, PUTATIVE (AFU_ORTHOLOGUE AFUA_3G15060)-RELATED"/>
    <property type="match status" value="1"/>
</dbReference>
<organism evidence="2 3">
    <name type="scientific">Litoreibacter halocynthiae</name>
    <dbReference type="NCBI Taxonomy" id="1242689"/>
    <lineage>
        <taxon>Bacteria</taxon>
        <taxon>Pseudomonadati</taxon>
        <taxon>Pseudomonadota</taxon>
        <taxon>Alphaproteobacteria</taxon>
        <taxon>Rhodobacterales</taxon>
        <taxon>Roseobacteraceae</taxon>
        <taxon>Litoreibacter</taxon>
    </lineage>
</organism>
<proteinExistence type="predicted"/>
<feature type="domain" description="VOC" evidence="1">
    <location>
        <begin position="4"/>
        <end position="118"/>
    </location>
</feature>
<gene>
    <name evidence="2" type="ORF">BDE40_1625</name>
</gene>
<dbReference type="EMBL" id="SOBH01000002">
    <property type="protein sequence ID" value="TDT74905.1"/>
    <property type="molecule type" value="Genomic_DNA"/>
</dbReference>
<dbReference type="OrthoDB" id="9813630at2"/>
<comment type="caution">
    <text evidence="2">The sequence shown here is derived from an EMBL/GenBank/DDBJ whole genome shotgun (WGS) entry which is preliminary data.</text>
</comment>
<evidence type="ECO:0000259" key="1">
    <source>
        <dbReference type="PROSITE" id="PS51819"/>
    </source>
</evidence>
<evidence type="ECO:0000313" key="3">
    <source>
        <dbReference type="Proteomes" id="UP000294563"/>
    </source>
</evidence>